<dbReference type="EMBL" id="LR796584">
    <property type="protein sequence ID" value="CAB4152918.1"/>
    <property type="molecule type" value="Genomic_DNA"/>
</dbReference>
<reference evidence="1" key="1">
    <citation type="submission" date="2020-04" db="EMBL/GenBank/DDBJ databases">
        <authorList>
            <person name="Chiriac C."/>
            <person name="Salcher M."/>
            <person name="Ghai R."/>
            <person name="Kavagutti S V."/>
        </authorList>
    </citation>
    <scope>NUCLEOTIDE SEQUENCE</scope>
</reference>
<organism evidence="1">
    <name type="scientific">uncultured Caudovirales phage</name>
    <dbReference type="NCBI Taxonomy" id="2100421"/>
    <lineage>
        <taxon>Viruses</taxon>
        <taxon>Duplodnaviria</taxon>
        <taxon>Heunggongvirae</taxon>
        <taxon>Uroviricota</taxon>
        <taxon>Caudoviricetes</taxon>
        <taxon>Peduoviridae</taxon>
        <taxon>Maltschvirus</taxon>
        <taxon>Maltschvirus maltsch</taxon>
    </lineage>
</organism>
<sequence length="319" mass="35917">MFSISSEIIIGKFKLPYFTEININSRQDLLMDICTISFPTRLDAKGKKITDFIKSGDLVTVKLGYNNRKVQRFKGYVNKILPGRHTTIECLDEGQPYSFLLTEKTYNLRNTTFSKLFSAIAPKIPLNITDANIGDWDILKDVSIFKVIDELKKKFNIFPYFRNGVLTFAKSDISGMFLLDFQKNMPLDSDDLKLYQGGQSNYFIKGESKAIEGGKSVYNIVYFSKDGRSDKKPAGLLGGEIKIPGLSLSQLSDLCKNKYQTISSDGLTGTATTFGEPYVQHGQLARIKDITRLDLQGDYFIKSVQTLVNESGFRQTIGF</sequence>
<proteinExistence type="predicted"/>
<name>A0A6J5N2E3_9CAUD</name>
<evidence type="ECO:0008006" key="2">
    <source>
        <dbReference type="Google" id="ProtNLM"/>
    </source>
</evidence>
<evidence type="ECO:0000313" key="1">
    <source>
        <dbReference type="EMBL" id="CAB4152918.1"/>
    </source>
</evidence>
<gene>
    <name evidence="1" type="ORF">UFOVP615_36</name>
</gene>
<accession>A0A6J5N2E3</accession>
<protein>
    <recommendedName>
        <fullName evidence="2">Phage protein D</fullName>
    </recommendedName>
</protein>
<dbReference type="SUPFAM" id="SSF69279">
    <property type="entry name" value="Phage tail proteins"/>
    <property type="match status" value="1"/>
</dbReference>